<proteinExistence type="inferred from homology"/>
<evidence type="ECO:0000256" key="1">
    <source>
        <dbReference type="ARBA" id="ARBA00004613"/>
    </source>
</evidence>
<reference evidence="6" key="1">
    <citation type="submission" date="2021-02" db="EMBL/GenBank/DDBJ databases">
        <authorList>
            <person name="Palmer J.M."/>
        </authorList>
    </citation>
    <scope>NUCLEOTIDE SEQUENCE</scope>
    <source>
        <strain evidence="6">SCRP23</strain>
    </source>
</reference>
<evidence type="ECO:0008006" key="8">
    <source>
        <dbReference type="Google" id="ProtNLM"/>
    </source>
</evidence>
<dbReference type="Pfam" id="PF05630">
    <property type="entry name" value="NPP1"/>
    <property type="match status" value="1"/>
</dbReference>
<dbReference type="OrthoDB" id="89086at2759"/>
<comment type="caution">
    <text evidence="6">The sequence shown here is derived from an EMBL/GenBank/DDBJ whole genome shotgun (WGS) entry which is preliminary data.</text>
</comment>
<organism evidence="6 7">
    <name type="scientific">Phytophthora boehmeriae</name>
    <dbReference type="NCBI Taxonomy" id="109152"/>
    <lineage>
        <taxon>Eukaryota</taxon>
        <taxon>Sar</taxon>
        <taxon>Stramenopiles</taxon>
        <taxon>Oomycota</taxon>
        <taxon>Peronosporomycetes</taxon>
        <taxon>Peronosporales</taxon>
        <taxon>Peronosporaceae</taxon>
        <taxon>Phytophthora</taxon>
    </lineage>
</organism>
<evidence type="ECO:0000313" key="6">
    <source>
        <dbReference type="EMBL" id="KAG7387760.1"/>
    </source>
</evidence>
<dbReference type="Proteomes" id="UP000693981">
    <property type="component" value="Unassembled WGS sequence"/>
</dbReference>
<evidence type="ECO:0000256" key="3">
    <source>
        <dbReference type="ARBA" id="ARBA00022525"/>
    </source>
</evidence>
<gene>
    <name evidence="6" type="ORF">PHYBOEH_008143</name>
</gene>
<comment type="subcellular location">
    <subcellularLocation>
        <location evidence="1">Secreted</location>
    </subcellularLocation>
</comment>
<protein>
    <recommendedName>
        <fullName evidence="8">Necrosis inducing-like protein NPP1 type</fullName>
    </recommendedName>
</protein>
<keyword evidence="5" id="KW-0732">Signal</keyword>
<accession>A0A8T1W6E2</accession>
<evidence type="ECO:0000256" key="4">
    <source>
        <dbReference type="ARBA" id="ARBA00023026"/>
    </source>
</evidence>
<sequence length="237" mass="25694">MNPLLFAGGAVALFLSSAVSINHDLVKPFAQPEPATDLEEVGVMFKPQLDVHGVCHPFPAVNAAGETSGGLKPRGGDSGCEEAPLGSQIYGRATQFEDKWAIMYAWYFPTGWAGDFPTRRHDWSNVVVWIDDPGLTTPSILGLSMQVSDSRYEKETSLSKDVLNGTTPKIYIMHSILLGDAVIGTAVMSGESQDLIMWEQLTEEARTATTSAGLMCRSLTITSTTDSKMRGRFKCEA</sequence>
<dbReference type="EMBL" id="JAGDFL010000465">
    <property type="protein sequence ID" value="KAG7387760.1"/>
    <property type="molecule type" value="Genomic_DNA"/>
</dbReference>
<feature type="signal peptide" evidence="5">
    <location>
        <begin position="1"/>
        <end position="20"/>
    </location>
</feature>
<dbReference type="PANTHER" id="PTHR33657:SF8">
    <property type="entry name" value="DOMAIN PROTEIN, PUTATIVE (AFU_ORTHOLOGUE AFUA_5G00600)-RELATED"/>
    <property type="match status" value="1"/>
</dbReference>
<keyword evidence="3" id="KW-0964">Secreted</keyword>
<dbReference type="AlphaFoldDB" id="A0A8T1W6E2"/>
<keyword evidence="7" id="KW-1185">Reference proteome</keyword>
<comment type="similarity">
    <text evidence="2">Belongs to the Necrosis inducing protein (NPP1) family.</text>
</comment>
<feature type="chain" id="PRO_5035915124" description="Necrosis inducing-like protein NPP1 type" evidence="5">
    <location>
        <begin position="21"/>
        <end position="237"/>
    </location>
</feature>
<evidence type="ECO:0000313" key="7">
    <source>
        <dbReference type="Proteomes" id="UP000693981"/>
    </source>
</evidence>
<evidence type="ECO:0000256" key="5">
    <source>
        <dbReference type="SAM" id="SignalP"/>
    </source>
</evidence>
<dbReference type="PANTHER" id="PTHR33657">
    <property type="entry name" value="DOMAIN PROTEIN, PUTATIVE (AFU_ORTHOLOGUE AFUA_5G00600)-RELATED"/>
    <property type="match status" value="1"/>
</dbReference>
<dbReference type="PIRSF" id="PIRSF029958">
    <property type="entry name" value="Necrosis-inducing_protein"/>
    <property type="match status" value="1"/>
</dbReference>
<name>A0A8T1W6E2_9STRA</name>
<dbReference type="InterPro" id="IPR008701">
    <property type="entry name" value="NPP1"/>
</dbReference>
<evidence type="ECO:0000256" key="2">
    <source>
        <dbReference type="ARBA" id="ARBA00009520"/>
    </source>
</evidence>
<dbReference type="GO" id="GO:0005576">
    <property type="term" value="C:extracellular region"/>
    <property type="evidence" value="ECO:0007669"/>
    <property type="project" value="UniProtKB-SubCell"/>
</dbReference>
<keyword evidence="4" id="KW-0843">Virulence</keyword>